<evidence type="ECO:0000313" key="10">
    <source>
        <dbReference type="EMBL" id="MCT7378012.1"/>
    </source>
</evidence>
<dbReference type="InterPro" id="IPR006001">
    <property type="entry name" value="Therm_gnt_kin"/>
</dbReference>
<accession>A0ABT2LVW6</accession>
<evidence type="ECO:0000256" key="1">
    <source>
        <dbReference type="ARBA" id="ARBA00004761"/>
    </source>
</evidence>
<dbReference type="Gene3D" id="3.40.50.300">
    <property type="entry name" value="P-loop containing nucleotide triphosphate hydrolases"/>
    <property type="match status" value="1"/>
</dbReference>
<evidence type="ECO:0000256" key="3">
    <source>
        <dbReference type="ARBA" id="ARBA00012054"/>
    </source>
</evidence>
<comment type="pathway">
    <text evidence="1">Carbohydrate acid metabolism.</text>
</comment>
<dbReference type="InterPro" id="IPR027417">
    <property type="entry name" value="P-loop_NTPase"/>
</dbReference>
<dbReference type="CDD" id="cd02021">
    <property type="entry name" value="GntK"/>
    <property type="match status" value="1"/>
</dbReference>
<sequence length="175" mass="18800">MANKAKGIVVMGVAGSGKSSLGALVARALACPFLEGDQFHPPENIAKMSAGIALEDGDRWPWLDRLGHGLSEAAGETGLAVAACSALRRAYRQRLRVRAGIPLGFIFLKGARSLILSRMEKRTGHYMPISLLDSQFATLEEPQGEPHTLTLDIARPVDALMHDALPWAKAFNNTA</sequence>
<evidence type="ECO:0000256" key="8">
    <source>
        <dbReference type="ARBA" id="ARBA00048090"/>
    </source>
</evidence>
<dbReference type="InterPro" id="IPR031322">
    <property type="entry name" value="Shikimate/glucono_kinase"/>
</dbReference>
<keyword evidence="6 9" id="KW-0418">Kinase</keyword>
<evidence type="ECO:0000256" key="2">
    <source>
        <dbReference type="ARBA" id="ARBA00008420"/>
    </source>
</evidence>
<dbReference type="RefSeq" id="WP_260906775.1">
    <property type="nucleotide sequence ID" value="NZ_JAOCZP010000010.1"/>
</dbReference>
<gene>
    <name evidence="10" type="ORF">N5A92_23620</name>
</gene>
<evidence type="ECO:0000256" key="9">
    <source>
        <dbReference type="RuleBase" id="RU363066"/>
    </source>
</evidence>
<keyword evidence="7 9" id="KW-0067">ATP-binding</keyword>
<dbReference type="PANTHER" id="PTHR43442:SF3">
    <property type="entry name" value="GLUCONOKINASE-RELATED"/>
    <property type="match status" value="1"/>
</dbReference>
<name>A0ABT2LVW6_9HYPH</name>
<evidence type="ECO:0000256" key="6">
    <source>
        <dbReference type="ARBA" id="ARBA00022777"/>
    </source>
</evidence>
<comment type="catalytic activity">
    <reaction evidence="8 9">
        <text>D-gluconate + ATP = 6-phospho-D-gluconate + ADP + H(+)</text>
        <dbReference type="Rhea" id="RHEA:19433"/>
        <dbReference type="ChEBI" id="CHEBI:15378"/>
        <dbReference type="ChEBI" id="CHEBI:18391"/>
        <dbReference type="ChEBI" id="CHEBI:30616"/>
        <dbReference type="ChEBI" id="CHEBI:58759"/>
        <dbReference type="ChEBI" id="CHEBI:456216"/>
        <dbReference type="EC" id="2.7.1.12"/>
    </reaction>
</comment>
<comment type="caution">
    <text evidence="10">The sequence shown here is derived from an EMBL/GenBank/DDBJ whole genome shotgun (WGS) entry which is preliminary data.</text>
</comment>
<dbReference type="PANTHER" id="PTHR43442">
    <property type="entry name" value="GLUCONOKINASE-RELATED"/>
    <property type="match status" value="1"/>
</dbReference>
<comment type="similarity">
    <text evidence="2 9">Belongs to the gluconokinase GntK/GntV family.</text>
</comment>
<protein>
    <recommendedName>
        <fullName evidence="3 9">Gluconokinase</fullName>
        <ecNumber evidence="3 9">2.7.1.12</ecNumber>
    </recommendedName>
</protein>
<keyword evidence="4 9" id="KW-0808">Transferase</keyword>
<dbReference type="EMBL" id="JAOCZP010000010">
    <property type="protein sequence ID" value="MCT7378012.1"/>
    <property type="molecule type" value="Genomic_DNA"/>
</dbReference>
<keyword evidence="5 9" id="KW-0547">Nucleotide-binding</keyword>
<evidence type="ECO:0000256" key="7">
    <source>
        <dbReference type="ARBA" id="ARBA00022840"/>
    </source>
</evidence>
<dbReference type="EC" id="2.7.1.12" evidence="3 9"/>
<evidence type="ECO:0000256" key="4">
    <source>
        <dbReference type="ARBA" id="ARBA00022679"/>
    </source>
</evidence>
<dbReference type="Pfam" id="PF01202">
    <property type="entry name" value="SKI"/>
    <property type="match status" value="1"/>
</dbReference>
<dbReference type="SUPFAM" id="SSF52540">
    <property type="entry name" value="P-loop containing nucleoside triphosphate hydrolases"/>
    <property type="match status" value="1"/>
</dbReference>
<evidence type="ECO:0000256" key="5">
    <source>
        <dbReference type="ARBA" id="ARBA00022741"/>
    </source>
</evidence>
<dbReference type="Proteomes" id="UP001320831">
    <property type="component" value="Unassembled WGS sequence"/>
</dbReference>
<reference evidence="10 11" key="1">
    <citation type="submission" date="2022-09" db="EMBL/GenBank/DDBJ databases">
        <title>Chelativorans salina sp. nov., a novel slightly halophilic bacterium isolated from a saline lake sediment enrichment.</title>
        <authorList>
            <person name="Gao L."/>
            <person name="Fang B.-Z."/>
            <person name="Li W.-J."/>
        </authorList>
    </citation>
    <scope>NUCLEOTIDE SEQUENCE [LARGE SCALE GENOMIC DNA]</scope>
    <source>
        <strain evidence="10 11">EGI FJ00035</strain>
    </source>
</reference>
<proteinExistence type="inferred from homology"/>
<organism evidence="10 11">
    <name type="scientific">Chelativorans salis</name>
    <dbReference type="NCBI Taxonomy" id="2978478"/>
    <lineage>
        <taxon>Bacteria</taxon>
        <taxon>Pseudomonadati</taxon>
        <taxon>Pseudomonadota</taxon>
        <taxon>Alphaproteobacteria</taxon>
        <taxon>Hyphomicrobiales</taxon>
        <taxon>Phyllobacteriaceae</taxon>
        <taxon>Chelativorans</taxon>
    </lineage>
</organism>
<evidence type="ECO:0000313" key="11">
    <source>
        <dbReference type="Proteomes" id="UP001320831"/>
    </source>
</evidence>
<keyword evidence="11" id="KW-1185">Reference proteome</keyword>
<dbReference type="NCBIfam" id="TIGR01313">
    <property type="entry name" value="therm_gnt_kin"/>
    <property type="match status" value="1"/>
</dbReference>